<dbReference type="InterPro" id="IPR029058">
    <property type="entry name" value="AB_hydrolase_fold"/>
</dbReference>
<keyword evidence="2" id="KW-1133">Transmembrane helix</keyword>
<keyword evidence="5" id="KW-1185">Reference proteome</keyword>
<evidence type="ECO:0000313" key="4">
    <source>
        <dbReference type="EMBL" id="KAJ9558149.1"/>
    </source>
</evidence>
<keyword evidence="3" id="KW-0732">Signal</keyword>
<dbReference type="GO" id="GO:0004185">
    <property type="term" value="F:serine-type carboxypeptidase activity"/>
    <property type="evidence" value="ECO:0007669"/>
    <property type="project" value="InterPro"/>
</dbReference>
<dbReference type="Proteomes" id="UP001172457">
    <property type="component" value="Chromosome 3"/>
</dbReference>
<comment type="similarity">
    <text evidence="1">Belongs to the peptidase S10 family.</text>
</comment>
<dbReference type="EMBL" id="JARYMX010000003">
    <property type="protein sequence ID" value="KAJ9558149.1"/>
    <property type="molecule type" value="Genomic_DNA"/>
</dbReference>
<evidence type="ECO:0000256" key="2">
    <source>
        <dbReference type="SAM" id="Phobius"/>
    </source>
</evidence>
<feature type="signal peptide" evidence="3">
    <location>
        <begin position="1"/>
        <end position="20"/>
    </location>
</feature>
<evidence type="ECO:0000256" key="1">
    <source>
        <dbReference type="ARBA" id="ARBA00009431"/>
    </source>
</evidence>
<dbReference type="InterPro" id="IPR001563">
    <property type="entry name" value="Peptidase_S10"/>
</dbReference>
<dbReference type="GO" id="GO:0006508">
    <property type="term" value="P:proteolysis"/>
    <property type="evidence" value="ECO:0007669"/>
    <property type="project" value="InterPro"/>
</dbReference>
<evidence type="ECO:0000256" key="3">
    <source>
        <dbReference type="SAM" id="SignalP"/>
    </source>
</evidence>
<dbReference type="AlphaFoldDB" id="A0AA38TBZ3"/>
<feature type="chain" id="PRO_5041439779" evidence="3">
    <location>
        <begin position="21"/>
        <end position="125"/>
    </location>
</feature>
<evidence type="ECO:0000313" key="5">
    <source>
        <dbReference type="Proteomes" id="UP001172457"/>
    </source>
</evidence>
<gene>
    <name evidence="4" type="ORF">OSB04_012763</name>
</gene>
<proteinExistence type="inferred from homology"/>
<protein>
    <submittedName>
        <fullName evidence="4">Uncharacterized protein</fullName>
    </submittedName>
</protein>
<feature type="transmembrane region" description="Helical" evidence="2">
    <location>
        <begin position="36"/>
        <end position="55"/>
    </location>
</feature>
<dbReference type="Gene3D" id="3.40.50.1820">
    <property type="entry name" value="alpha/beta hydrolase"/>
    <property type="match status" value="1"/>
</dbReference>
<keyword evidence="2" id="KW-0812">Transmembrane</keyword>
<dbReference type="SUPFAM" id="SSF53474">
    <property type="entry name" value="alpha/beta-Hydrolases"/>
    <property type="match status" value="1"/>
</dbReference>
<reference evidence="4" key="1">
    <citation type="submission" date="2023-03" db="EMBL/GenBank/DDBJ databases">
        <title>Chromosome-scale reference genome and RAD-based genetic map of yellow starthistle (Centaurea solstitialis) reveal putative structural variation and QTLs associated with invader traits.</title>
        <authorList>
            <person name="Reatini B."/>
            <person name="Cang F.A."/>
            <person name="Jiang Q."/>
            <person name="Mckibben M.T.W."/>
            <person name="Barker M.S."/>
            <person name="Rieseberg L.H."/>
            <person name="Dlugosch K.M."/>
        </authorList>
    </citation>
    <scope>NUCLEOTIDE SEQUENCE</scope>
    <source>
        <strain evidence="4">CAN-66</strain>
        <tissue evidence="4">Leaf</tissue>
    </source>
</reference>
<sequence length="125" mass="14366">MDRFFIFIVIVVICFHSVISTTMERIEYLPGFQGPLPFYLETGYYFMIPFIYVGVDQNEDVQLFYYFIPSESNPKDDPLLLYLSGGPGCSSICGLLTEFDTSKGQVQEKSYKITFVALQVHRCNL</sequence>
<organism evidence="4 5">
    <name type="scientific">Centaurea solstitialis</name>
    <name type="common">yellow star-thistle</name>
    <dbReference type="NCBI Taxonomy" id="347529"/>
    <lineage>
        <taxon>Eukaryota</taxon>
        <taxon>Viridiplantae</taxon>
        <taxon>Streptophyta</taxon>
        <taxon>Embryophyta</taxon>
        <taxon>Tracheophyta</taxon>
        <taxon>Spermatophyta</taxon>
        <taxon>Magnoliopsida</taxon>
        <taxon>eudicotyledons</taxon>
        <taxon>Gunneridae</taxon>
        <taxon>Pentapetalae</taxon>
        <taxon>asterids</taxon>
        <taxon>campanulids</taxon>
        <taxon>Asterales</taxon>
        <taxon>Asteraceae</taxon>
        <taxon>Carduoideae</taxon>
        <taxon>Cardueae</taxon>
        <taxon>Centaureinae</taxon>
        <taxon>Centaurea</taxon>
    </lineage>
</organism>
<accession>A0AA38TBZ3</accession>
<comment type="caution">
    <text evidence="4">The sequence shown here is derived from an EMBL/GenBank/DDBJ whole genome shotgun (WGS) entry which is preliminary data.</text>
</comment>
<dbReference type="Pfam" id="PF00450">
    <property type="entry name" value="Peptidase_S10"/>
    <property type="match status" value="1"/>
</dbReference>
<keyword evidence="2" id="KW-0472">Membrane</keyword>
<name>A0AA38TBZ3_9ASTR</name>